<evidence type="ECO:0000256" key="3">
    <source>
        <dbReference type="ARBA" id="ARBA00022801"/>
    </source>
</evidence>
<dbReference type="GO" id="GO:0004222">
    <property type="term" value="F:metalloendopeptidase activity"/>
    <property type="evidence" value="ECO:0007669"/>
    <property type="project" value="InterPro"/>
</dbReference>
<evidence type="ECO:0000259" key="7">
    <source>
        <dbReference type="Pfam" id="PF01435"/>
    </source>
</evidence>
<dbReference type="GO" id="GO:0016020">
    <property type="term" value="C:membrane"/>
    <property type="evidence" value="ECO:0007669"/>
    <property type="project" value="TreeGrafter"/>
</dbReference>
<keyword evidence="1 6" id="KW-0645">Protease</keyword>
<proteinExistence type="inferred from homology"/>
<keyword evidence="4 6" id="KW-0862">Zinc</keyword>
<evidence type="ECO:0000256" key="6">
    <source>
        <dbReference type="RuleBase" id="RU003983"/>
    </source>
</evidence>
<dbReference type="InterPro" id="IPR001915">
    <property type="entry name" value="Peptidase_M48"/>
</dbReference>
<dbReference type="CDD" id="cd07324">
    <property type="entry name" value="M48C_Oma1-like"/>
    <property type="match status" value="1"/>
</dbReference>
<protein>
    <submittedName>
        <fullName evidence="8">Peptidase M48, Ste24p</fullName>
    </submittedName>
</protein>
<evidence type="ECO:0000256" key="2">
    <source>
        <dbReference type="ARBA" id="ARBA00022723"/>
    </source>
</evidence>
<dbReference type="InterPro" id="IPR051156">
    <property type="entry name" value="Mito/Outer_Membr_Metalloprot"/>
</dbReference>
<evidence type="ECO:0000256" key="1">
    <source>
        <dbReference type="ARBA" id="ARBA00022670"/>
    </source>
</evidence>
<dbReference type="RefSeq" id="WP_011521415.1">
    <property type="nucleotide sequence ID" value="NC_008009.1"/>
</dbReference>
<dbReference type="PANTHER" id="PTHR22726:SF1">
    <property type="entry name" value="METALLOENDOPEPTIDASE OMA1, MITOCHONDRIAL"/>
    <property type="match status" value="1"/>
</dbReference>
<evidence type="ECO:0000256" key="4">
    <source>
        <dbReference type="ARBA" id="ARBA00022833"/>
    </source>
</evidence>
<keyword evidence="5 6" id="KW-0482">Metalloprotease</keyword>
<dbReference type="Gene3D" id="3.30.2010.10">
    <property type="entry name" value="Metalloproteases ('zincins'), catalytic domain"/>
    <property type="match status" value="1"/>
</dbReference>
<keyword evidence="9" id="KW-1185">Reference proteome</keyword>
<keyword evidence="2" id="KW-0479">Metal-binding</keyword>
<keyword evidence="3 6" id="KW-0378">Hydrolase</keyword>
<evidence type="ECO:0000313" key="9">
    <source>
        <dbReference type="Proteomes" id="UP000002432"/>
    </source>
</evidence>
<gene>
    <name evidence="8" type="ordered locus">Acid345_0608</name>
</gene>
<name>Q1IU37_KORVE</name>
<dbReference type="AlphaFoldDB" id="Q1IU37"/>
<dbReference type="GO" id="GO:0051603">
    <property type="term" value="P:proteolysis involved in protein catabolic process"/>
    <property type="evidence" value="ECO:0007669"/>
    <property type="project" value="TreeGrafter"/>
</dbReference>
<dbReference type="STRING" id="204669.Acid345_0608"/>
<comment type="similarity">
    <text evidence="6">Belongs to the peptidase M48 family.</text>
</comment>
<dbReference type="KEGG" id="aba:Acid345_0608"/>
<dbReference type="Proteomes" id="UP000002432">
    <property type="component" value="Chromosome"/>
</dbReference>
<dbReference type="OrthoDB" id="9810445at2"/>
<feature type="domain" description="Peptidase M48" evidence="7">
    <location>
        <begin position="85"/>
        <end position="268"/>
    </location>
</feature>
<sequence length="297" mass="33322">MKRWMGLLLVVAFAAGALVLVHRRRESGEVSPNAMLSMAADAQRDVLRAPMQMTRLSDEEETRIGDAMAERYEGSFRSPTDYSAVEREVQKVGGKLAVHAHRRLNYRFHLIPDEQLLNAFALPGGHVFIGFGLVRLMNTEDELASVLGHELEHIDHYHCAERVQVEAQMRKLQLGVIGELMQLPLSVFEAGYSKDQESEADREGILLAVEAGFSPYGAVSMFTKFDELHRAYVIHAGSPPEELSQLAIETLSGYFRSHPLPSERIAQAMQVIAGHHLERQTKQTPMLPEIAQQLDRE</sequence>
<dbReference type="eggNOG" id="COG4783">
    <property type="taxonomic scope" value="Bacteria"/>
</dbReference>
<dbReference type="EMBL" id="CP000360">
    <property type="protein sequence ID" value="ABF39613.1"/>
    <property type="molecule type" value="Genomic_DNA"/>
</dbReference>
<accession>Q1IU37</accession>
<dbReference type="GO" id="GO:0046872">
    <property type="term" value="F:metal ion binding"/>
    <property type="evidence" value="ECO:0007669"/>
    <property type="project" value="UniProtKB-KW"/>
</dbReference>
<organism evidence="8 9">
    <name type="scientific">Koribacter versatilis (strain Ellin345)</name>
    <dbReference type="NCBI Taxonomy" id="204669"/>
    <lineage>
        <taxon>Bacteria</taxon>
        <taxon>Pseudomonadati</taxon>
        <taxon>Acidobacteriota</taxon>
        <taxon>Terriglobia</taxon>
        <taxon>Terriglobales</taxon>
        <taxon>Candidatus Korobacteraceae</taxon>
        <taxon>Candidatus Korobacter</taxon>
    </lineage>
</organism>
<dbReference type="EnsemblBacteria" id="ABF39613">
    <property type="protein sequence ID" value="ABF39613"/>
    <property type="gene ID" value="Acid345_0608"/>
</dbReference>
<comment type="cofactor">
    <cofactor evidence="6">
        <name>Zn(2+)</name>
        <dbReference type="ChEBI" id="CHEBI:29105"/>
    </cofactor>
    <text evidence="6">Binds 1 zinc ion per subunit.</text>
</comment>
<evidence type="ECO:0000256" key="5">
    <source>
        <dbReference type="ARBA" id="ARBA00023049"/>
    </source>
</evidence>
<evidence type="ECO:0000313" key="8">
    <source>
        <dbReference type="EMBL" id="ABF39613.1"/>
    </source>
</evidence>
<dbReference type="PANTHER" id="PTHR22726">
    <property type="entry name" value="METALLOENDOPEPTIDASE OMA1"/>
    <property type="match status" value="1"/>
</dbReference>
<reference evidence="8 9" key="1">
    <citation type="journal article" date="2009" name="Appl. Environ. Microbiol.">
        <title>Three genomes from the phylum Acidobacteria provide insight into the lifestyles of these microorganisms in soils.</title>
        <authorList>
            <person name="Ward N.L."/>
            <person name="Challacombe J.F."/>
            <person name="Janssen P.H."/>
            <person name="Henrissat B."/>
            <person name="Coutinho P.M."/>
            <person name="Wu M."/>
            <person name="Xie G."/>
            <person name="Haft D.H."/>
            <person name="Sait M."/>
            <person name="Badger J."/>
            <person name="Barabote R.D."/>
            <person name="Bradley B."/>
            <person name="Brettin T.S."/>
            <person name="Brinkac L.M."/>
            <person name="Bruce D."/>
            <person name="Creasy T."/>
            <person name="Daugherty S.C."/>
            <person name="Davidsen T.M."/>
            <person name="DeBoy R.T."/>
            <person name="Detter J.C."/>
            <person name="Dodson R.J."/>
            <person name="Durkin A.S."/>
            <person name="Ganapathy A."/>
            <person name="Gwinn-Giglio M."/>
            <person name="Han C.S."/>
            <person name="Khouri H."/>
            <person name="Kiss H."/>
            <person name="Kothari S.P."/>
            <person name="Madupu R."/>
            <person name="Nelson K.E."/>
            <person name="Nelson W.C."/>
            <person name="Paulsen I."/>
            <person name="Penn K."/>
            <person name="Ren Q."/>
            <person name="Rosovitz M.J."/>
            <person name="Selengut J.D."/>
            <person name="Shrivastava S."/>
            <person name="Sullivan S.A."/>
            <person name="Tapia R."/>
            <person name="Thompson L.S."/>
            <person name="Watkins K.L."/>
            <person name="Yang Q."/>
            <person name="Yu C."/>
            <person name="Zafar N."/>
            <person name="Zhou L."/>
            <person name="Kuske C.R."/>
        </authorList>
    </citation>
    <scope>NUCLEOTIDE SEQUENCE [LARGE SCALE GENOMIC DNA]</scope>
    <source>
        <strain evidence="8 9">Ellin345</strain>
    </source>
</reference>
<dbReference type="HOGENOM" id="CLU_949177_0_0_0"/>
<dbReference type="Pfam" id="PF01435">
    <property type="entry name" value="Peptidase_M48"/>
    <property type="match status" value="1"/>
</dbReference>